<dbReference type="GeneTree" id="ENSGT00940000157027"/>
<keyword evidence="6" id="KW-0677">Repeat</keyword>
<dbReference type="Proteomes" id="UP000694426">
    <property type="component" value="Unplaced"/>
</dbReference>
<dbReference type="GO" id="GO:0098609">
    <property type="term" value="P:cell-cell adhesion"/>
    <property type="evidence" value="ECO:0007669"/>
    <property type="project" value="InterPro"/>
</dbReference>
<evidence type="ECO:0000256" key="1">
    <source>
        <dbReference type="ARBA" id="ARBA00004123"/>
    </source>
</evidence>
<protein>
    <submittedName>
        <fullName evidence="12">ARVCF delta catenin family member</fullName>
    </submittedName>
</protein>
<dbReference type="AlphaFoldDB" id="A0A8B9CF34"/>
<evidence type="ECO:0000256" key="11">
    <source>
        <dbReference type="SAM" id="MobiDB-lite"/>
    </source>
</evidence>
<evidence type="ECO:0000313" key="12">
    <source>
        <dbReference type="Ensembl" id="ENSABRP00000017919.1"/>
    </source>
</evidence>
<dbReference type="FunFam" id="1.25.10.10:FF:000007">
    <property type="entry name" value="ARVCF, delta catenin family member"/>
    <property type="match status" value="1"/>
</dbReference>
<dbReference type="SUPFAM" id="SSF48371">
    <property type="entry name" value="ARM repeat"/>
    <property type="match status" value="1"/>
</dbReference>
<feature type="region of interest" description="Disordered" evidence="11">
    <location>
        <begin position="98"/>
        <end position="123"/>
    </location>
</feature>
<keyword evidence="7" id="KW-0130">Cell adhesion</keyword>
<evidence type="ECO:0000256" key="6">
    <source>
        <dbReference type="ARBA" id="ARBA00022737"/>
    </source>
</evidence>
<feature type="repeat" description="ARM" evidence="10">
    <location>
        <begin position="449"/>
        <end position="492"/>
    </location>
</feature>
<evidence type="ECO:0000313" key="13">
    <source>
        <dbReference type="Proteomes" id="UP000694426"/>
    </source>
</evidence>
<evidence type="ECO:0000256" key="3">
    <source>
        <dbReference type="ARBA" id="ARBA00004536"/>
    </source>
</evidence>
<dbReference type="Ensembl" id="ENSABRT00000025348.1">
    <property type="protein sequence ID" value="ENSABRP00000017919.1"/>
    <property type="gene ID" value="ENSABRG00000015471.1"/>
</dbReference>
<comment type="similarity">
    <text evidence="4">Belongs to the beta-catenin family.</text>
</comment>
<comment type="subcellular location">
    <subcellularLocation>
        <location evidence="3">Cell junction</location>
        <location evidence="3">Adherens junction</location>
    </subcellularLocation>
    <subcellularLocation>
        <location evidence="2">Cytoplasm</location>
    </subcellularLocation>
    <subcellularLocation>
        <location evidence="1">Nucleus</location>
    </subcellularLocation>
</comment>
<name>A0A8B9CF34_9AVES</name>
<feature type="region of interest" description="Disordered" evidence="11">
    <location>
        <begin position="604"/>
        <end position="624"/>
    </location>
</feature>
<gene>
    <name evidence="12" type="primary">ARVCF</name>
</gene>
<keyword evidence="9" id="KW-0539">Nucleus</keyword>
<proteinExistence type="inferred from homology"/>
<dbReference type="InterPro" id="IPR016024">
    <property type="entry name" value="ARM-type_fold"/>
</dbReference>
<dbReference type="PROSITE" id="PS50176">
    <property type="entry name" value="ARM_REPEAT"/>
    <property type="match status" value="3"/>
</dbReference>
<dbReference type="GO" id="GO:0005737">
    <property type="term" value="C:cytoplasm"/>
    <property type="evidence" value="ECO:0007669"/>
    <property type="project" value="UniProtKB-SubCell"/>
</dbReference>
<dbReference type="SMART" id="SM00185">
    <property type="entry name" value="ARM"/>
    <property type="match status" value="6"/>
</dbReference>
<dbReference type="InterPro" id="IPR011989">
    <property type="entry name" value="ARM-like"/>
</dbReference>
<dbReference type="GO" id="GO:0005912">
    <property type="term" value="C:adherens junction"/>
    <property type="evidence" value="ECO:0007669"/>
    <property type="project" value="UniProtKB-SubCell"/>
</dbReference>
<feature type="repeat" description="ARM" evidence="10">
    <location>
        <begin position="406"/>
        <end position="443"/>
    </location>
</feature>
<dbReference type="GO" id="GO:0005634">
    <property type="term" value="C:nucleus"/>
    <property type="evidence" value="ECO:0007669"/>
    <property type="project" value="UniProtKB-SubCell"/>
</dbReference>
<dbReference type="PANTHER" id="PTHR10372:SF5">
    <property type="entry name" value="SPLICING REGULATOR ARVCF"/>
    <property type="match status" value="1"/>
</dbReference>
<sequence>MDDYDIRSAASILASVKEQEARFERLTRALEEERRNVSLQLERANQPADRMSICNIGNGQPLATAWQQLVLQEQSPSNQTSIAMMQEPQEMVEETVTVEEDPGTPTSHVSIVTSEDGTTRRTETKVTKMVKTVTTRTVRQVPLGPDGLPSMDGSSPMGSYTDSIDRRYMKNGERYITPQASSTLTRSYNSYNDSYPDSHEDLSDNYGSLSRGVNYRPRYAYVPGNSYRPDDGSFTLPSRRDNYGPVAQPQVPVGSNVDLNRSQPERFQPEPYGLEDDNRSLGVDDEGYELDPDYSTVNRRTSAGVGYDDPIETEMVEERIPYLHGGYAAPLAQPERGSMASIDRLGKRSPSIDSIRKDPRWRDPDLPEVIAMLSHPIDPVKSNAAAYLQHLCYENDKIKKDVRHLKGIPILVGLLDHPKPEVHRKACGALRNISYGKDNENKVAIKNCDGIPALIRLLRKTNDMEVRELITGTLWNLSSYESLKMVIINHGLQTLTNEVIIPHSGWESEPNEDSKPRDAEWTTVFKNTSGCLRNVSSDGAEARRRLRECDGLVDALLHALQSAVGKKDTDNKSVENCVCIMRNLSYHVHKEVPGADKYQELDASQTMSTGGSQKKKKDDAGCFGGKKAKGKKNGDLDRNFDTLDLPKRSETAKGFELLYQPDVVRLYLSILTESQNFNTLEAAAGALQNLSAGNWTWSTYIRATVRKERGLPVLVELLQSDSDKVVRAVSIALRNLSMDRRNKDLIGSYAMGELVRNLPSRQQRSAKNLEEDTVVAVLNTIHEIITDSSENARSLIQTQGIQKLVAISKSSQSPRETKAASHVLQMIWSYKELRNALQKDGWNKSHFQSVSATPKGSKGTAGRSAYDDSTLPLVDKSQGQFCSLSLFVLCFACVLAELATSVVEVKRRARSEGVNIFYLCGAFLLRSHKMISPISWI</sequence>
<evidence type="ECO:0000256" key="2">
    <source>
        <dbReference type="ARBA" id="ARBA00004496"/>
    </source>
</evidence>
<keyword evidence="8" id="KW-0965">Cell junction</keyword>
<feature type="region of interest" description="Disordered" evidence="11">
    <location>
        <begin position="174"/>
        <end position="281"/>
    </location>
</feature>
<dbReference type="InterPro" id="IPR000225">
    <property type="entry name" value="Armadillo"/>
</dbReference>
<evidence type="ECO:0000256" key="8">
    <source>
        <dbReference type="ARBA" id="ARBA00022949"/>
    </source>
</evidence>
<keyword evidence="5" id="KW-0963">Cytoplasm</keyword>
<accession>A0A8B9CF34</accession>
<dbReference type="InterPro" id="IPR028435">
    <property type="entry name" value="Plakophilin/d_Catenin"/>
</dbReference>
<dbReference type="Pfam" id="PF00514">
    <property type="entry name" value="Arm"/>
    <property type="match status" value="4"/>
</dbReference>
<evidence type="ECO:0000256" key="10">
    <source>
        <dbReference type="PROSITE-ProRule" id="PRU00259"/>
    </source>
</evidence>
<evidence type="ECO:0000256" key="5">
    <source>
        <dbReference type="ARBA" id="ARBA00022490"/>
    </source>
</evidence>
<evidence type="ECO:0000256" key="9">
    <source>
        <dbReference type="ARBA" id="ARBA00023242"/>
    </source>
</evidence>
<reference evidence="12" key="1">
    <citation type="submission" date="2025-08" db="UniProtKB">
        <authorList>
            <consortium name="Ensembl"/>
        </authorList>
    </citation>
    <scope>IDENTIFICATION</scope>
</reference>
<keyword evidence="13" id="KW-1185">Reference proteome</keyword>
<feature type="compositionally biased region" description="Polar residues" evidence="11">
    <location>
        <begin position="106"/>
        <end position="116"/>
    </location>
</feature>
<evidence type="ECO:0000256" key="4">
    <source>
        <dbReference type="ARBA" id="ARBA00005462"/>
    </source>
</evidence>
<feature type="repeat" description="ARM" evidence="10">
    <location>
        <begin position="709"/>
        <end position="746"/>
    </location>
</feature>
<organism evidence="12 13">
    <name type="scientific">Anser brachyrhynchus</name>
    <name type="common">Pink-footed goose</name>
    <dbReference type="NCBI Taxonomy" id="132585"/>
    <lineage>
        <taxon>Eukaryota</taxon>
        <taxon>Metazoa</taxon>
        <taxon>Chordata</taxon>
        <taxon>Craniata</taxon>
        <taxon>Vertebrata</taxon>
        <taxon>Euteleostomi</taxon>
        <taxon>Archelosauria</taxon>
        <taxon>Archosauria</taxon>
        <taxon>Dinosauria</taxon>
        <taxon>Saurischia</taxon>
        <taxon>Theropoda</taxon>
        <taxon>Coelurosauria</taxon>
        <taxon>Aves</taxon>
        <taxon>Neognathae</taxon>
        <taxon>Galloanserae</taxon>
        <taxon>Anseriformes</taxon>
        <taxon>Anatidae</taxon>
        <taxon>Anserinae</taxon>
        <taxon>Anser</taxon>
    </lineage>
</organism>
<dbReference type="Gene3D" id="1.25.10.10">
    <property type="entry name" value="Leucine-rich Repeat Variant"/>
    <property type="match status" value="1"/>
</dbReference>
<dbReference type="PANTHER" id="PTHR10372">
    <property type="entry name" value="PLAKOPHILLIN-RELATED"/>
    <property type="match status" value="1"/>
</dbReference>
<reference evidence="12" key="2">
    <citation type="submission" date="2025-09" db="UniProtKB">
        <authorList>
            <consortium name="Ensembl"/>
        </authorList>
    </citation>
    <scope>IDENTIFICATION</scope>
</reference>
<dbReference type="GO" id="GO:0005886">
    <property type="term" value="C:plasma membrane"/>
    <property type="evidence" value="ECO:0007669"/>
    <property type="project" value="TreeGrafter"/>
</dbReference>
<evidence type="ECO:0000256" key="7">
    <source>
        <dbReference type="ARBA" id="ARBA00022889"/>
    </source>
</evidence>